<feature type="domain" description="Acyl-CoA dehydrogenase/oxidase N-terminal" evidence="8">
    <location>
        <begin position="7"/>
        <end position="87"/>
    </location>
</feature>
<dbReference type="InterPro" id="IPR009075">
    <property type="entry name" value="AcylCo_DH/oxidase_C"/>
</dbReference>
<reference evidence="9" key="1">
    <citation type="submission" date="2021-01" db="EMBL/GenBank/DDBJ databases">
        <title>Whole genome shotgun sequence of Planobispora takensis NBRC 109077.</title>
        <authorList>
            <person name="Komaki H."/>
            <person name="Tamura T."/>
        </authorList>
    </citation>
    <scope>NUCLEOTIDE SEQUENCE</scope>
    <source>
        <strain evidence="9">NBRC 109077</strain>
    </source>
</reference>
<dbReference type="GO" id="GO:0050660">
    <property type="term" value="F:flavin adenine dinucleotide binding"/>
    <property type="evidence" value="ECO:0007669"/>
    <property type="project" value="InterPro"/>
</dbReference>
<proteinExistence type="inferred from homology"/>
<dbReference type="InterPro" id="IPR009100">
    <property type="entry name" value="AcylCoA_DH/oxidase_NM_dom_sf"/>
</dbReference>
<dbReference type="PANTHER" id="PTHR43884:SF20">
    <property type="entry name" value="ACYL-COA DEHYDROGENASE FADE28"/>
    <property type="match status" value="1"/>
</dbReference>
<dbReference type="Proteomes" id="UP000634476">
    <property type="component" value="Unassembled WGS sequence"/>
</dbReference>
<keyword evidence="5" id="KW-0560">Oxidoreductase</keyword>
<dbReference type="InterPro" id="IPR037069">
    <property type="entry name" value="AcylCoA_DH/ox_N_sf"/>
</dbReference>
<feature type="compositionally biased region" description="Gly residues" evidence="6">
    <location>
        <begin position="104"/>
        <end position="119"/>
    </location>
</feature>
<comment type="cofactor">
    <cofactor evidence="1">
        <name>FAD</name>
        <dbReference type="ChEBI" id="CHEBI:57692"/>
    </cofactor>
</comment>
<evidence type="ECO:0000256" key="1">
    <source>
        <dbReference type="ARBA" id="ARBA00001974"/>
    </source>
</evidence>
<evidence type="ECO:0000256" key="2">
    <source>
        <dbReference type="ARBA" id="ARBA00009347"/>
    </source>
</evidence>
<feature type="region of interest" description="Disordered" evidence="6">
    <location>
        <begin position="104"/>
        <end position="128"/>
    </location>
</feature>
<organism evidence="9 10">
    <name type="scientific">Planobispora takensis</name>
    <dbReference type="NCBI Taxonomy" id="1367882"/>
    <lineage>
        <taxon>Bacteria</taxon>
        <taxon>Bacillati</taxon>
        <taxon>Actinomycetota</taxon>
        <taxon>Actinomycetes</taxon>
        <taxon>Streptosporangiales</taxon>
        <taxon>Streptosporangiaceae</taxon>
        <taxon>Planobispora</taxon>
    </lineage>
</organism>
<accession>A0A8J3T5Z3</accession>
<keyword evidence="3" id="KW-0285">Flavoprotein</keyword>
<name>A0A8J3T5Z3_9ACTN</name>
<evidence type="ECO:0000259" key="8">
    <source>
        <dbReference type="Pfam" id="PF02771"/>
    </source>
</evidence>
<evidence type="ECO:0000256" key="3">
    <source>
        <dbReference type="ARBA" id="ARBA00022630"/>
    </source>
</evidence>
<evidence type="ECO:0000256" key="4">
    <source>
        <dbReference type="ARBA" id="ARBA00022827"/>
    </source>
</evidence>
<dbReference type="InterPro" id="IPR036250">
    <property type="entry name" value="AcylCo_DH-like_C"/>
</dbReference>
<dbReference type="Gene3D" id="1.10.540.10">
    <property type="entry name" value="Acyl-CoA dehydrogenase/oxidase, N-terminal domain"/>
    <property type="match status" value="1"/>
</dbReference>
<dbReference type="InterPro" id="IPR013786">
    <property type="entry name" value="AcylCoA_DH/ox_N"/>
</dbReference>
<feature type="domain" description="Acyl-CoA dehydrogenase/oxidase C-terminal" evidence="7">
    <location>
        <begin position="211"/>
        <end position="350"/>
    </location>
</feature>
<dbReference type="AlphaFoldDB" id="A0A8J3T5Z3"/>
<protein>
    <submittedName>
        <fullName evidence="9">Putative acyl-CoA dehydrogenase FadE</fullName>
    </submittedName>
</protein>
<dbReference type="Pfam" id="PF02771">
    <property type="entry name" value="Acyl-CoA_dh_N"/>
    <property type="match status" value="1"/>
</dbReference>
<dbReference type="SUPFAM" id="SSF47203">
    <property type="entry name" value="Acyl-CoA dehydrogenase C-terminal domain-like"/>
    <property type="match status" value="1"/>
</dbReference>
<keyword evidence="4" id="KW-0274">FAD</keyword>
<gene>
    <name evidence="9" type="ORF">Pta02_70340</name>
</gene>
<dbReference type="Gene3D" id="1.20.140.10">
    <property type="entry name" value="Butyryl-CoA Dehydrogenase, subunit A, domain 3"/>
    <property type="match status" value="1"/>
</dbReference>
<comment type="caution">
    <text evidence="9">The sequence shown here is derived from an EMBL/GenBank/DDBJ whole genome shotgun (WGS) entry which is preliminary data.</text>
</comment>
<evidence type="ECO:0000259" key="7">
    <source>
        <dbReference type="Pfam" id="PF00441"/>
    </source>
</evidence>
<keyword evidence="10" id="KW-1185">Reference proteome</keyword>
<dbReference type="EMBL" id="BOOK01000060">
    <property type="protein sequence ID" value="GII05026.1"/>
    <property type="molecule type" value="Genomic_DNA"/>
</dbReference>
<evidence type="ECO:0000256" key="5">
    <source>
        <dbReference type="ARBA" id="ARBA00023002"/>
    </source>
</evidence>
<dbReference type="SUPFAM" id="SSF56645">
    <property type="entry name" value="Acyl-CoA dehydrogenase NM domain-like"/>
    <property type="match status" value="1"/>
</dbReference>
<sequence>MKFVLDAEQRLFGETLDKLLAGAGTPGAVRAWAAGQPGPGLALWRSLAGAGVFALAVPESAGGAGPLPVELVTAFHELGRHAAPGPLAETVAAAVLLDRLGGGTAARGSPGSRGPGTAGSGEDRDRGLAGSAAGWLPRIAEGGAVVSLALPPAVPYALDADVADLVLVVDGDELREAAPGTAMTSLDPARRLFPVTAGAVLASGPQVRRAAAAACDMGALACAAQSVGVGRRLLEVTVEYAAARRQFGRPIGEFQAVKHHLAGVLVDLEYARPLVHGAALSYGSPDFPREVSAAKAAASEAAYAAARIALQVHGAIGYTDEYDASLWIRKARALYSAWGSPAGHRARVIASLTTG</sequence>
<evidence type="ECO:0000256" key="6">
    <source>
        <dbReference type="SAM" id="MobiDB-lite"/>
    </source>
</evidence>
<evidence type="ECO:0000313" key="9">
    <source>
        <dbReference type="EMBL" id="GII05026.1"/>
    </source>
</evidence>
<dbReference type="Pfam" id="PF00441">
    <property type="entry name" value="Acyl-CoA_dh_1"/>
    <property type="match status" value="1"/>
</dbReference>
<comment type="similarity">
    <text evidence="2">Belongs to the acyl-CoA dehydrogenase family.</text>
</comment>
<evidence type="ECO:0000313" key="10">
    <source>
        <dbReference type="Proteomes" id="UP000634476"/>
    </source>
</evidence>
<dbReference type="RefSeq" id="WP_203879256.1">
    <property type="nucleotide sequence ID" value="NZ_BOOK01000060.1"/>
</dbReference>
<dbReference type="PANTHER" id="PTHR43884">
    <property type="entry name" value="ACYL-COA DEHYDROGENASE"/>
    <property type="match status" value="1"/>
</dbReference>
<dbReference type="GO" id="GO:0003995">
    <property type="term" value="F:acyl-CoA dehydrogenase activity"/>
    <property type="evidence" value="ECO:0007669"/>
    <property type="project" value="TreeGrafter"/>
</dbReference>